<dbReference type="Gene3D" id="2.40.50.100">
    <property type="match status" value="1"/>
</dbReference>
<dbReference type="InterPro" id="IPR058790">
    <property type="entry name" value="BSH_CusB"/>
</dbReference>
<evidence type="ECO:0000259" key="6">
    <source>
        <dbReference type="Pfam" id="PF25967"/>
    </source>
</evidence>
<dbReference type="Gene3D" id="1.10.287.470">
    <property type="entry name" value="Helix hairpin bin"/>
    <property type="match status" value="1"/>
</dbReference>
<dbReference type="SUPFAM" id="SSF111369">
    <property type="entry name" value="HlyD-like secretion proteins"/>
    <property type="match status" value="1"/>
</dbReference>
<dbReference type="InterPro" id="IPR045800">
    <property type="entry name" value="HMBD"/>
</dbReference>
<name>A0ABX7UFS6_9SPHI</name>
<dbReference type="Gene3D" id="2.40.420.20">
    <property type="match status" value="1"/>
</dbReference>
<accession>A0ABX7UFS6</accession>
<evidence type="ECO:0000313" key="8">
    <source>
        <dbReference type="Proteomes" id="UP000663940"/>
    </source>
</evidence>
<keyword evidence="2" id="KW-0813">Transport</keyword>
<dbReference type="RefSeq" id="WP_208057678.1">
    <property type="nucleotide sequence ID" value="NZ_CP043451.1"/>
</dbReference>
<dbReference type="PANTHER" id="PTHR30097:SF15">
    <property type="entry name" value="CATION EFFLUX SYSTEM PROTEIN CUSB"/>
    <property type="match status" value="1"/>
</dbReference>
<dbReference type="Pfam" id="PF25967">
    <property type="entry name" value="RND-MFP_C"/>
    <property type="match status" value="1"/>
</dbReference>
<sequence>MKNENANIGLRYGTAGPHGLTGSLLPATRILRIPGLFLFLLMAFLSCKNKPEKQVAHTSAPKFYYTCSMHTQIMLHKPGNCPICGMKLIEVSETNTAKPDEIRLTQQQIQLGNILVDTINDKRIGDKVIFTGTLNFNLYKTASVSARVAGRIEKLYFKNIGDYVRKGDPLFDIYSEELNNARQEYIYTLQKKQTLDNSLIDYDRLVQSARNKLLLWGLSEKQIQDLGKNKQVTRLTSFYSTGSGFITELGVKEGDYVMEGGKVVNLADLSTLWAEAQVYTSQMNDIDKDGTVTVQIPDMPGKEFKGRIEFVNPEINPDTRIDLVRVVIPNTDRQLKPGMPAYLIFRAPVHKAFSLPIDAVLRDGSVSVVWVQTGKNTFKNKMVETGLETENDIEIKSGLQKGDIVVINGAYLLNSEYKFKKGSSPMGGMKM</sequence>
<dbReference type="Proteomes" id="UP000663940">
    <property type="component" value="Chromosome"/>
</dbReference>
<dbReference type="InterPro" id="IPR051909">
    <property type="entry name" value="MFP_Cation_Efflux"/>
</dbReference>
<evidence type="ECO:0000256" key="1">
    <source>
        <dbReference type="ARBA" id="ARBA00009477"/>
    </source>
</evidence>
<gene>
    <name evidence="7" type="ORF">J3L21_33200</name>
</gene>
<evidence type="ECO:0000259" key="5">
    <source>
        <dbReference type="Pfam" id="PF25954"/>
    </source>
</evidence>
<feature type="domain" description="CusB-like beta-barrel" evidence="5">
    <location>
        <begin position="271"/>
        <end position="347"/>
    </location>
</feature>
<dbReference type="Pfam" id="PF25919">
    <property type="entry name" value="BSH_CusB"/>
    <property type="match status" value="1"/>
</dbReference>
<evidence type="ECO:0000259" key="4">
    <source>
        <dbReference type="Pfam" id="PF25919"/>
    </source>
</evidence>
<feature type="domain" description="Heavy metal binding" evidence="3">
    <location>
        <begin position="64"/>
        <end position="91"/>
    </location>
</feature>
<dbReference type="Gene3D" id="2.40.30.170">
    <property type="match status" value="1"/>
</dbReference>
<evidence type="ECO:0000313" key="7">
    <source>
        <dbReference type="EMBL" id="QTE50327.1"/>
    </source>
</evidence>
<organism evidence="7 8">
    <name type="scientific">Mucilaginibacter rubeus</name>
    <dbReference type="NCBI Taxonomy" id="2027860"/>
    <lineage>
        <taxon>Bacteria</taxon>
        <taxon>Pseudomonadati</taxon>
        <taxon>Bacteroidota</taxon>
        <taxon>Sphingobacteriia</taxon>
        <taxon>Sphingobacteriales</taxon>
        <taxon>Sphingobacteriaceae</taxon>
        <taxon>Mucilaginibacter</taxon>
    </lineage>
</organism>
<evidence type="ECO:0000256" key="2">
    <source>
        <dbReference type="ARBA" id="ARBA00022448"/>
    </source>
</evidence>
<feature type="domain" description="Multidrug resistance protein MdtA-like C-terminal permuted SH3" evidence="6">
    <location>
        <begin position="358"/>
        <end position="410"/>
    </location>
</feature>
<protein>
    <submittedName>
        <fullName evidence="7">Efflux RND transporter periplasmic adaptor subunit</fullName>
    </submittedName>
</protein>
<dbReference type="Pfam" id="PF25954">
    <property type="entry name" value="Beta-barrel_RND_2"/>
    <property type="match status" value="1"/>
</dbReference>
<comment type="similarity">
    <text evidence="1">Belongs to the membrane fusion protein (MFP) (TC 8.A.1) family.</text>
</comment>
<keyword evidence="8" id="KW-1185">Reference proteome</keyword>
<dbReference type="InterPro" id="IPR058792">
    <property type="entry name" value="Beta-barrel_RND_2"/>
</dbReference>
<feature type="domain" description="CusB-like barrel-sandwich hybrid" evidence="4">
    <location>
        <begin position="142"/>
        <end position="265"/>
    </location>
</feature>
<dbReference type="NCBIfam" id="TIGR01730">
    <property type="entry name" value="RND_mfp"/>
    <property type="match status" value="1"/>
</dbReference>
<dbReference type="EMBL" id="CP071880">
    <property type="protein sequence ID" value="QTE50327.1"/>
    <property type="molecule type" value="Genomic_DNA"/>
</dbReference>
<dbReference type="Pfam" id="PF19335">
    <property type="entry name" value="HMBD"/>
    <property type="match status" value="1"/>
</dbReference>
<proteinExistence type="inferred from homology"/>
<dbReference type="InterPro" id="IPR058627">
    <property type="entry name" value="MdtA-like_C"/>
</dbReference>
<dbReference type="PANTHER" id="PTHR30097">
    <property type="entry name" value="CATION EFFLUX SYSTEM PROTEIN CUSB"/>
    <property type="match status" value="1"/>
</dbReference>
<dbReference type="InterPro" id="IPR006143">
    <property type="entry name" value="RND_pump_MFP"/>
</dbReference>
<evidence type="ECO:0000259" key="3">
    <source>
        <dbReference type="Pfam" id="PF19335"/>
    </source>
</evidence>
<reference evidence="7 8" key="1">
    <citation type="submission" date="2021-03" db="EMBL/GenBank/DDBJ databases">
        <title>Mucilaginibacter strains isolated from gold and copper mining confer multi heavy-metal resistance.</title>
        <authorList>
            <person name="Li Y."/>
        </authorList>
    </citation>
    <scope>NUCLEOTIDE SEQUENCE [LARGE SCALE GENOMIC DNA]</scope>
    <source>
        <strain evidence="7 8">P2-4</strain>
    </source>
</reference>